<gene>
    <name evidence="2" type="ORF">ENJ98_06545</name>
</gene>
<dbReference type="Proteomes" id="UP000886100">
    <property type="component" value="Unassembled WGS sequence"/>
</dbReference>
<dbReference type="SUPFAM" id="SSF50199">
    <property type="entry name" value="Staphylococcal nuclease"/>
    <property type="match status" value="1"/>
</dbReference>
<feature type="domain" description="TNase-like" evidence="1">
    <location>
        <begin position="19"/>
        <end position="158"/>
    </location>
</feature>
<dbReference type="PROSITE" id="PS50830">
    <property type="entry name" value="TNASE_3"/>
    <property type="match status" value="1"/>
</dbReference>
<accession>A0A7C5N0K6</accession>
<dbReference type="EMBL" id="DROM01000395">
    <property type="protein sequence ID" value="HHH13880.1"/>
    <property type="molecule type" value="Genomic_DNA"/>
</dbReference>
<organism evidence="2">
    <name type="scientific">Thiolapillus brandeum</name>
    <dbReference type="NCBI Taxonomy" id="1076588"/>
    <lineage>
        <taxon>Bacteria</taxon>
        <taxon>Pseudomonadati</taxon>
        <taxon>Pseudomonadota</taxon>
        <taxon>Gammaproteobacteria</taxon>
        <taxon>Chromatiales</taxon>
        <taxon>Sedimenticolaceae</taxon>
        <taxon>Thiolapillus</taxon>
    </lineage>
</organism>
<proteinExistence type="predicted"/>
<dbReference type="SMART" id="SM00318">
    <property type="entry name" value="SNc"/>
    <property type="match status" value="1"/>
</dbReference>
<dbReference type="InterPro" id="IPR035437">
    <property type="entry name" value="SNase_OB-fold_sf"/>
</dbReference>
<evidence type="ECO:0000259" key="1">
    <source>
        <dbReference type="PROSITE" id="PS50830"/>
    </source>
</evidence>
<name>A0A7C5N0K6_9GAMM</name>
<dbReference type="Pfam" id="PF00565">
    <property type="entry name" value="SNase"/>
    <property type="match status" value="1"/>
</dbReference>
<sequence>MKTLLLTLFLLAAAGARSEALGVRVVEVEDGDTLLVMLEGKPARIQLAGIDAPEDRPNPKFNLDLKRTGLPAETLLALGRHATAHLRGLAPPGTTVVLEGDLAARDKYGRIALEVKLTDGRSLNEAMVADGYARALHAPAYTPLQEEAMKSAKGIWGEAPETARKWAEAGTAPRGRLL</sequence>
<reference evidence="2" key="1">
    <citation type="journal article" date="2020" name="mSystems">
        <title>Genome- and Community-Level Interaction Insights into Carbon Utilization and Element Cycling Functions of Hydrothermarchaeota in Hydrothermal Sediment.</title>
        <authorList>
            <person name="Zhou Z."/>
            <person name="Liu Y."/>
            <person name="Xu W."/>
            <person name="Pan J."/>
            <person name="Luo Z.H."/>
            <person name="Li M."/>
        </authorList>
    </citation>
    <scope>NUCLEOTIDE SEQUENCE [LARGE SCALE GENOMIC DNA]</scope>
    <source>
        <strain evidence="2">HyVt-535</strain>
    </source>
</reference>
<dbReference type="AlphaFoldDB" id="A0A7C5N0K6"/>
<evidence type="ECO:0000313" key="2">
    <source>
        <dbReference type="EMBL" id="HHH13880.1"/>
    </source>
</evidence>
<dbReference type="InterPro" id="IPR016071">
    <property type="entry name" value="Staphylococal_nuclease_OB-fold"/>
</dbReference>
<comment type="caution">
    <text evidence="2">The sequence shown here is derived from an EMBL/GenBank/DDBJ whole genome shotgun (WGS) entry which is preliminary data.</text>
</comment>
<dbReference type="Gene3D" id="2.40.50.90">
    <property type="match status" value="1"/>
</dbReference>
<protein>
    <submittedName>
        <fullName evidence="2">Thermonuclease family protein</fullName>
    </submittedName>
</protein>